<reference evidence="1 2" key="1">
    <citation type="submission" date="2013-01" db="EMBL/GenBank/DDBJ databases">
        <authorList>
            <person name="Harkins D.M."/>
            <person name="Durkin A.S."/>
            <person name="Brinkac L.M."/>
            <person name="Haft D.H."/>
            <person name="Selengut J.D."/>
            <person name="Sanka R."/>
            <person name="DePew J."/>
            <person name="Purushe J."/>
            <person name="Galloway R.L."/>
            <person name="Vinetz J.M."/>
            <person name="Sutton G.G."/>
            <person name="Nierman W.C."/>
            <person name="Fouts D.E."/>
        </authorList>
    </citation>
    <scope>NUCLEOTIDE SEQUENCE [LARGE SCALE GENOMIC DNA]</scope>
    <source>
        <strain evidence="1 2">Sponselee CDC</strain>
    </source>
</reference>
<dbReference type="Proteomes" id="UP000011873">
    <property type="component" value="Unassembled WGS sequence"/>
</dbReference>
<accession>M6C0C4</accession>
<protein>
    <submittedName>
        <fullName evidence="1">Uncharacterized protein</fullName>
    </submittedName>
</protein>
<sequence length="41" mass="5018">MFRKKLPFQIRLYTDTNTTRSYLKNILSLLKTPIPIILRYF</sequence>
<name>M6C0C4_LEPBO</name>
<comment type="caution">
    <text evidence="1">The sequence shown here is derived from an EMBL/GenBank/DDBJ whole genome shotgun (WGS) entry which is preliminary data.</text>
</comment>
<gene>
    <name evidence="1" type="ORF">LEP1GSC016_3996</name>
</gene>
<evidence type="ECO:0000313" key="1">
    <source>
        <dbReference type="EMBL" id="EMJ82108.1"/>
    </source>
</evidence>
<dbReference type="EMBL" id="ANMU01000070">
    <property type="protein sequence ID" value="EMJ82108.1"/>
    <property type="molecule type" value="Genomic_DNA"/>
</dbReference>
<evidence type="ECO:0000313" key="2">
    <source>
        <dbReference type="Proteomes" id="UP000011873"/>
    </source>
</evidence>
<organism evidence="1 2">
    <name type="scientific">Leptospira borgpetersenii serovar Hardjo-bovis str. Sponselee</name>
    <dbReference type="NCBI Taxonomy" id="1303729"/>
    <lineage>
        <taxon>Bacteria</taxon>
        <taxon>Pseudomonadati</taxon>
        <taxon>Spirochaetota</taxon>
        <taxon>Spirochaetia</taxon>
        <taxon>Leptospirales</taxon>
        <taxon>Leptospiraceae</taxon>
        <taxon>Leptospira</taxon>
    </lineage>
</organism>
<dbReference type="PATRIC" id="fig|1218567.3.peg.1743"/>
<dbReference type="AlphaFoldDB" id="M6C0C4"/>
<proteinExistence type="predicted"/>